<evidence type="ECO:0000313" key="2">
    <source>
        <dbReference type="EMBL" id="ETW75798.1"/>
    </source>
</evidence>
<gene>
    <name evidence="2" type="ORF">HETIRDRAFT_106465</name>
</gene>
<reference evidence="2 3" key="1">
    <citation type="journal article" date="2012" name="New Phytol.">
        <title>Insight into trade-off between wood decay and parasitism from the genome of a fungal forest pathogen.</title>
        <authorList>
            <person name="Olson A."/>
            <person name="Aerts A."/>
            <person name="Asiegbu F."/>
            <person name="Belbahri L."/>
            <person name="Bouzid O."/>
            <person name="Broberg A."/>
            <person name="Canback B."/>
            <person name="Coutinho P.M."/>
            <person name="Cullen D."/>
            <person name="Dalman K."/>
            <person name="Deflorio G."/>
            <person name="van Diepen L.T."/>
            <person name="Dunand C."/>
            <person name="Duplessis S."/>
            <person name="Durling M."/>
            <person name="Gonthier P."/>
            <person name="Grimwood J."/>
            <person name="Fossdal C.G."/>
            <person name="Hansson D."/>
            <person name="Henrissat B."/>
            <person name="Hietala A."/>
            <person name="Himmelstrand K."/>
            <person name="Hoffmeister D."/>
            <person name="Hogberg N."/>
            <person name="James T.Y."/>
            <person name="Karlsson M."/>
            <person name="Kohler A."/>
            <person name="Kues U."/>
            <person name="Lee Y.H."/>
            <person name="Lin Y.C."/>
            <person name="Lind M."/>
            <person name="Lindquist E."/>
            <person name="Lombard V."/>
            <person name="Lucas S."/>
            <person name="Lunden K."/>
            <person name="Morin E."/>
            <person name="Murat C."/>
            <person name="Park J."/>
            <person name="Raffaello T."/>
            <person name="Rouze P."/>
            <person name="Salamov A."/>
            <person name="Schmutz J."/>
            <person name="Solheim H."/>
            <person name="Stahlberg J."/>
            <person name="Velez H."/>
            <person name="de Vries R.P."/>
            <person name="Wiebenga A."/>
            <person name="Woodward S."/>
            <person name="Yakovlev I."/>
            <person name="Garbelotto M."/>
            <person name="Martin F."/>
            <person name="Grigoriev I.V."/>
            <person name="Stenlid J."/>
        </authorList>
    </citation>
    <scope>NUCLEOTIDE SEQUENCE [LARGE SCALE GENOMIC DNA]</scope>
    <source>
        <strain evidence="2 3">TC 32-1</strain>
    </source>
</reference>
<sequence>MALSDAGGVSIGVSSSDSPITTSLPRPSASQWVGLEKGVPMGFVVMDEMLAAIVEVHTLADAPRDSPFPERSVKFGPHPERSPGAR</sequence>
<accession>W4JQJ7</accession>
<feature type="compositionally biased region" description="Basic and acidic residues" evidence="1">
    <location>
        <begin position="62"/>
        <end position="86"/>
    </location>
</feature>
<dbReference type="InParanoid" id="W4JQJ7"/>
<dbReference type="Proteomes" id="UP000030671">
    <property type="component" value="Unassembled WGS sequence"/>
</dbReference>
<feature type="compositionally biased region" description="Low complexity" evidence="1">
    <location>
        <begin position="1"/>
        <end position="18"/>
    </location>
</feature>
<feature type="region of interest" description="Disordered" evidence="1">
    <location>
        <begin position="61"/>
        <end position="86"/>
    </location>
</feature>
<dbReference type="KEGG" id="hir:HETIRDRAFT_106465"/>
<feature type="compositionally biased region" description="Polar residues" evidence="1">
    <location>
        <begin position="19"/>
        <end position="28"/>
    </location>
</feature>
<name>W4JQJ7_HETIT</name>
<evidence type="ECO:0000313" key="3">
    <source>
        <dbReference type="Proteomes" id="UP000030671"/>
    </source>
</evidence>
<dbReference type="EMBL" id="KI925465">
    <property type="protein sequence ID" value="ETW75798.1"/>
    <property type="molecule type" value="Genomic_DNA"/>
</dbReference>
<proteinExistence type="predicted"/>
<dbReference type="HOGENOM" id="CLU_2498146_0_0_1"/>
<protein>
    <submittedName>
        <fullName evidence="2">Uncharacterized protein</fullName>
    </submittedName>
</protein>
<feature type="region of interest" description="Disordered" evidence="1">
    <location>
        <begin position="1"/>
        <end position="28"/>
    </location>
</feature>
<organism evidence="2 3">
    <name type="scientific">Heterobasidion irregulare (strain TC 32-1)</name>
    <dbReference type="NCBI Taxonomy" id="747525"/>
    <lineage>
        <taxon>Eukaryota</taxon>
        <taxon>Fungi</taxon>
        <taxon>Dikarya</taxon>
        <taxon>Basidiomycota</taxon>
        <taxon>Agaricomycotina</taxon>
        <taxon>Agaricomycetes</taxon>
        <taxon>Russulales</taxon>
        <taxon>Bondarzewiaceae</taxon>
        <taxon>Heterobasidion</taxon>
        <taxon>Heterobasidion annosum species complex</taxon>
    </lineage>
</organism>
<keyword evidence="3" id="KW-1185">Reference proteome</keyword>
<dbReference type="GeneID" id="20666165"/>
<dbReference type="RefSeq" id="XP_009552050.1">
    <property type="nucleotide sequence ID" value="XM_009553755.1"/>
</dbReference>
<dbReference type="AlphaFoldDB" id="W4JQJ7"/>
<evidence type="ECO:0000256" key="1">
    <source>
        <dbReference type="SAM" id="MobiDB-lite"/>
    </source>
</evidence>